<dbReference type="PANTHER" id="PTHR46825:SF9">
    <property type="entry name" value="BETA-LACTAMASE-RELATED DOMAIN-CONTAINING PROTEIN"/>
    <property type="match status" value="1"/>
</dbReference>
<dbReference type="InterPro" id="IPR012338">
    <property type="entry name" value="Beta-lactam/transpept-like"/>
</dbReference>
<feature type="repeat" description="TPR" evidence="1">
    <location>
        <begin position="429"/>
        <end position="462"/>
    </location>
</feature>
<accession>A0ABS8GCA4</accession>
<dbReference type="EMBL" id="JAJEWP010000007">
    <property type="protein sequence ID" value="MCC2618128.1"/>
    <property type="molecule type" value="Genomic_DNA"/>
</dbReference>
<evidence type="ECO:0000256" key="1">
    <source>
        <dbReference type="PROSITE-ProRule" id="PRU00339"/>
    </source>
</evidence>
<dbReference type="InterPro" id="IPR050491">
    <property type="entry name" value="AmpC-like"/>
</dbReference>
<feature type="domain" description="Beta-lactamase-related" evidence="3">
    <location>
        <begin position="48"/>
        <end position="312"/>
    </location>
</feature>
<name>A0ABS8GCA4_9ALTE</name>
<evidence type="ECO:0000259" key="3">
    <source>
        <dbReference type="Pfam" id="PF00144"/>
    </source>
</evidence>
<proteinExistence type="predicted"/>
<dbReference type="Proteomes" id="UP001520878">
    <property type="component" value="Unassembled WGS sequence"/>
</dbReference>
<protein>
    <submittedName>
        <fullName evidence="4">Beta-lactamase family protein</fullName>
    </submittedName>
</protein>
<keyword evidence="5" id="KW-1185">Reference proteome</keyword>
<dbReference type="Pfam" id="PF00144">
    <property type="entry name" value="Beta-lactamase"/>
    <property type="match status" value="1"/>
</dbReference>
<reference evidence="4 5" key="1">
    <citation type="submission" date="2021-10" db="EMBL/GenBank/DDBJ databases">
        <title>Draft genome of Aestuariibacter halophilus JC2043.</title>
        <authorList>
            <person name="Emsley S.A."/>
            <person name="Pfannmuller K.M."/>
            <person name="Ushijima B."/>
            <person name="Saw J.H."/>
            <person name="Videau P."/>
        </authorList>
    </citation>
    <scope>NUCLEOTIDE SEQUENCE [LARGE SCALE GENOMIC DNA]</scope>
    <source>
        <strain evidence="4 5">JC2043</strain>
    </source>
</reference>
<dbReference type="Gene3D" id="1.25.40.10">
    <property type="entry name" value="Tetratricopeptide repeat domain"/>
    <property type="match status" value="1"/>
</dbReference>
<dbReference type="SUPFAM" id="SSF56601">
    <property type="entry name" value="beta-lactamase/transpeptidase-like"/>
    <property type="match status" value="1"/>
</dbReference>
<evidence type="ECO:0000313" key="5">
    <source>
        <dbReference type="Proteomes" id="UP001520878"/>
    </source>
</evidence>
<dbReference type="SUPFAM" id="SSF48452">
    <property type="entry name" value="TPR-like"/>
    <property type="match status" value="1"/>
</dbReference>
<feature type="signal peptide" evidence="2">
    <location>
        <begin position="1"/>
        <end position="24"/>
    </location>
</feature>
<dbReference type="SMART" id="SM00028">
    <property type="entry name" value="TPR"/>
    <property type="match status" value="2"/>
</dbReference>
<dbReference type="PANTHER" id="PTHR46825">
    <property type="entry name" value="D-ALANYL-D-ALANINE-CARBOXYPEPTIDASE/ENDOPEPTIDASE AMPH"/>
    <property type="match status" value="1"/>
</dbReference>
<dbReference type="InterPro" id="IPR011990">
    <property type="entry name" value="TPR-like_helical_dom_sf"/>
</dbReference>
<dbReference type="Gene3D" id="3.40.710.10">
    <property type="entry name" value="DD-peptidase/beta-lactamase superfamily"/>
    <property type="match status" value="1"/>
</dbReference>
<keyword evidence="2" id="KW-0732">Signal</keyword>
<comment type="caution">
    <text evidence="4">The sequence shown here is derived from an EMBL/GenBank/DDBJ whole genome shotgun (WGS) entry which is preliminary data.</text>
</comment>
<sequence>MPVRHIIYGGLGIALLTLSVSAQAADVAPSSTSPTPSGGISLSAVTEQIVGEYVERGWFSGNVLVAHQGQVLFQQSYGLSDRENCTANQPCTRFNLGSIAKHFTAVLVLQQIEKGKLQLNTPIARFKLGIAPDIANKVTVQQLLMHRAGFGDIFTPQYMADPLAYDTLEKKIALLRDRPLLFEPDSEYRYSNYGYILLGAMLENVTGQRFADLLRNNIFTPLGMARTSVSPEPASSCQSQRYHFTLFQSLEKSRLYEVPGPDGGIESTTRDVLQFYRALFYTDGLVNRESDAFKAVFGAQPSHFAGFGGGTGISAAVELDLAADYQVVVLANTDELVAERISSRILQQLRQGRYDPVRLPAKHFVYQVYQQHRENNTAEAIQQAYTDAGFTRFIGRAINEAGMALLEHHQWQDAMGLFDALIALFPNAPQAYDSKAYAFLAQGKQAAAQATFAQALALDPDFLSDYDADQYAVEALSTIMQ</sequence>
<organism evidence="4 5">
    <name type="scientific">Fluctibacter halophilus</name>
    <dbReference type="NCBI Taxonomy" id="226011"/>
    <lineage>
        <taxon>Bacteria</taxon>
        <taxon>Pseudomonadati</taxon>
        <taxon>Pseudomonadota</taxon>
        <taxon>Gammaproteobacteria</taxon>
        <taxon>Alteromonadales</taxon>
        <taxon>Alteromonadaceae</taxon>
        <taxon>Fluctibacter</taxon>
    </lineage>
</organism>
<keyword evidence="1" id="KW-0802">TPR repeat</keyword>
<feature type="chain" id="PRO_5046977769" evidence="2">
    <location>
        <begin position="25"/>
        <end position="481"/>
    </location>
</feature>
<dbReference type="PROSITE" id="PS50005">
    <property type="entry name" value="TPR"/>
    <property type="match status" value="1"/>
</dbReference>
<gene>
    <name evidence="4" type="ORF">LJ739_17870</name>
</gene>
<evidence type="ECO:0000313" key="4">
    <source>
        <dbReference type="EMBL" id="MCC2618128.1"/>
    </source>
</evidence>
<dbReference type="InterPro" id="IPR001466">
    <property type="entry name" value="Beta-lactam-related"/>
</dbReference>
<dbReference type="RefSeq" id="WP_229162700.1">
    <property type="nucleotide sequence ID" value="NZ_JAJEWP010000007.1"/>
</dbReference>
<dbReference type="InterPro" id="IPR019734">
    <property type="entry name" value="TPR_rpt"/>
</dbReference>
<evidence type="ECO:0000256" key="2">
    <source>
        <dbReference type="SAM" id="SignalP"/>
    </source>
</evidence>